<comment type="caution">
    <text evidence="1">The sequence shown here is derived from an EMBL/GenBank/DDBJ whole genome shotgun (WGS) entry which is preliminary data.</text>
</comment>
<dbReference type="Gene3D" id="3.40.1440.10">
    <property type="entry name" value="GIY-YIG endonuclease"/>
    <property type="match status" value="1"/>
</dbReference>
<name>A0A1T3MLV6_9FLAO</name>
<proteinExistence type="predicted"/>
<accession>A0A1T3MLV6</accession>
<dbReference type="EMBL" id="MAHX01000015">
    <property type="protein sequence ID" value="OPC65260.1"/>
    <property type="molecule type" value="Genomic_DNA"/>
</dbReference>
<dbReference type="AlphaFoldDB" id="A0A1T3MLV6"/>
<sequence length="112" mass="13110">MKNALKQELREKAKAHKITMGVLSIRNNTTEKQYVQSSLNMEALVNKIKFLLNGRLFTNPQLQSDWTEQGADNFTFEFVTVIHSQDNKYINYRQEIMKAEKAYINSIDTETY</sequence>
<gene>
    <name evidence="1" type="ORF">BAZ10_04330</name>
</gene>
<keyword evidence="2" id="KW-1185">Reference proteome</keyword>
<dbReference type="CDD" id="cd10451">
    <property type="entry name" value="GIY-YIG_LuxR_like"/>
    <property type="match status" value="1"/>
</dbReference>
<evidence type="ECO:0000313" key="2">
    <source>
        <dbReference type="Proteomes" id="UP000190813"/>
    </source>
</evidence>
<dbReference type="InterPro" id="IPR035901">
    <property type="entry name" value="GIY-YIG_endonuc_sf"/>
</dbReference>
<organism evidence="1 2">
    <name type="scientific">Elizabethkingia occulta</name>
    <dbReference type="NCBI Taxonomy" id="1867263"/>
    <lineage>
        <taxon>Bacteria</taxon>
        <taxon>Pseudomonadati</taxon>
        <taxon>Bacteroidota</taxon>
        <taxon>Flavobacteriia</taxon>
        <taxon>Flavobacteriales</taxon>
        <taxon>Weeksellaceae</taxon>
        <taxon>Elizabethkingia</taxon>
    </lineage>
</organism>
<reference evidence="1 2" key="1">
    <citation type="submission" date="2016-06" db="EMBL/GenBank/DDBJ databases">
        <title>Revisiting the taxonomy of the Elizabethkingia Genus based on Whole-Genome Sequencing, Optical Mapping, and MALDI-TOF.</title>
        <authorList>
            <person name="Nicholson A.C."/>
        </authorList>
    </citation>
    <scope>NUCLEOTIDE SEQUENCE [LARGE SCALE GENOMIC DNA]</scope>
    <source>
        <strain evidence="1 2">G4070</strain>
    </source>
</reference>
<protein>
    <submittedName>
        <fullName evidence="1">LuxR family transcriptional regulator</fullName>
    </submittedName>
</protein>
<dbReference type="Proteomes" id="UP000190813">
    <property type="component" value="Unassembled WGS sequence"/>
</dbReference>
<dbReference type="RefSeq" id="WP_078771986.1">
    <property type="nucleotide sequence ID" value="NZ_CBCSBR010000002.1"/>
</dbReference>
<evidence type="ECO:0000313" key="1">
    <source>
        <dbReference type="EMBL" id="OPC65260.1"/>
    </source>
</evidence>